<organism evidence="2 3">
    <name type="scientific">Zunongwangia profunda (strain DSM 18752 / CCTCC AB 206139 / SM-A87)</name>
    <name type="common">Wangia profunda</name>
    <dbReference type="NCBI Taxonomy" id="655815"/>
    <lineage>
        <taxon>Bacteria</taxon>
        <taxon>Pseudomonadati</taxon>
        <taxon>Bacteroidota</taxon>
        <taxon>Flavobacteriia</taxon>
        <taxon>Flavobacteriales</taxon>
        <taxon>Flavobacteriaceae</taxon>
        <taxon>Zunongwangia</taxon>
    </lineage>
</organism>
<dbReference type="Proteomes" id="UP000001654">
    <property type="component" value="Chromosome"/>
</dbReference>
<reference evidence="2 3" key="1">
    <citation type="journal article" date="2010" name="BMC Genomics">
        <title>The complete genome of Zunongwangia profunda SM-A87 reveals its adaptation to the deep-sea environment and ecological role in sedimentary organic nitrogen degradation.</title>
        <authorList>
            <person name="Qin Q.L."/>
            <person name="Zhang X.Y."/>
            <person name="Wang X.M."/>
            <person name="Liu G.M."/>
            <person name="Chen X.L."/>
            <person name="Xie B.B."/>
            <person name="Dang H.Y."/>
            <person name="Zhou B.C."/>
            <person name="Yu J."/>
            <person name="Zhang Y.Z."/>
        </authorList>
    </citation>
    <scope>NUCLEOTIDE SEQUENCE [LARGE SCALE GENOMIC DNA]</scope>
    <source>
        <strain evidence="3">DSM 18752 / CCTCC AB 206139 / SM-A87</strain>
    </source>
</reference>
<feature type="transmembrane region" description="Helical" evidence="1">
    <location>
        <begin position="12"/>
        <end position="34"/>
    </location>
</feature>
<evidence type="ECO:0000256" key="1">
    <source>
        <dbReference type="SAM" id="Phobius"/>
    </source>
</evidence>
<dbReference type="RefSeq" id="WP_013074050.1">
    <property type="nucleotide sequence ID" value="NC_014041.1"/>
</dbReference>
<keyword evidence="1" id="KW-0812">Transmembrane</keyword>
<sequence>MKTEEQTTTKQKVIKGITFGISFIVAYFAVQYLFFDANLEDKLKDAAQELNEISPQQIDEDTRLDSASTVSDKIFKYHYTLLNLEKSEINSEEFNNYMKPNLTKSVKTSSDLKEFRKHKITMSYNYFDKNGEFITNIDVTPAMYEGE</sequence>
<accession>D5BEK6</accession>
<dbReference type="OrthoDB" id="965642at2"/>
<dbReference type="EMBL" id="CP001650">
    <property type="protein sequence ID" value="ADF54991.1"/>
    <property type="molecule type" value="Genomic_DNA"/>
</dbReference>
<keyword evidence="1" id="KW-1133">Transmembrane helix</keyword>
<dbReference type="eggNOG" id="ENOG50330JK">
    <property type="taxonomic scope" value="Bacteria"/>
</dbReference>
<evidence type="ECO:0000313" key="2">
    <source>
        <dbReference type="EMBL" id="ADF54991.1"/>
    </source>
</evidence>
<evidence type="ECO:0000313" key="3">
    <source>
        <dbReference type="Proteomes" id="UP000001654"/>
    </source>
</evidence>
<dbReference type="AlphaFoldDB" id="D5BEK6"/>
<keyword evidence="1" id="KW-0472">Membrane</keyword>
<dbReference type="Gene3D" id="3.30.300.250">
    <property type="match status" value="1"/>
</dbReference>
<gene>
    <name evidence="2" type="ordered locus">ZPR_4692</name>
</gene>
<keyword evidence="3" id="KW-1185">Reference proteome</keyword>
<proteinExistence type="predicted"/>
<dbReference type="KEGG" id="zpr:ZPR_4692"/>
<dbReference type="STRING" id="655815.ZPR_4692"/>
<dbReference type="HOGENOM" id="CLU_126479_0_0_10"/>
<name>D5BEK6_ZUNPS</name>
<protein>
    <submittedName>
        <fullName evidence="2">Uncharacterized protein</fullName>
    </submittedName>
</protein>